<dbReference type="OrthoDB" id="295473at2759"/>
<comment type="caution">
    <text evidence="1">The sequence shown here is derived from an EMBL/GenBank/DDBJ whole genome shotgun (WGS) entry which is preliminary data.</text>
</comment>
<name>A0A8J6EBW4_ELECQ</name>
<protein>
    <submittedName>
        <fullName evidence="1">Uncharacterized protein</fullName>
    </submittedName>
</protein>
<proteinExistence type="predicted"/>
<organism evidence="1 2">
    <name type="scientific">Eleutherodactylus coqui</name>
    <name type="common">Puerto Rican coqui</name>
    <dbReference type="NCBI Taxonomy" id="57060"/>
    <lineage>
        <taxon>Eukaryota</taxon>
        <taxon>Metazoa</taxon>
        <taxon>Chordata</taxon>
        <taxon>Craniata</taxon>
        <taxon>Vertebrata</taxon>
        <taxon>Euteleostomi</taxon>
        <taxon>Amphibia</taxon>
        <taxon>Batrachia</taxon>
        <taxon>Anura</taxon>
        <taxon>Neobatrachia</taxon>
        <taxon>Hyloidea</taxon>
        <taxon>Eleutherodactylidae</taxon>
        <taxon>Eleutherodactylinae</taxon>
        <taxon>Eleutherodactylus</taxon>
        <taxon>Eleutherodactylus</taxon>
    </lineage>
</organism>
<accession>A0A8J6EBW4</accession>
<gene>
    <name evidence="1" type="ORF">GDO78_016269</name>
</gene>
<dbReference type="AlphaFoldDB" id="A0A8J6EBW4"/>
<evidence type="ECO:0000313" key="2">
    <source>
        <dbReference type="Proteomes" id="UP000770717"/>
    </source>
</evidence>
<evidence type="ECO:0000313" key="1">
    <source>
        <dbReference type="EMBL" id="KAG9461606.1"/>
    </source>
</evidence>
<dbReference type="Proteomes" id="UP000770717">
    <property type="component" value="Unassembled WGS sequence"/>
</dbReference>
<dbReference type="EMBL" id="WNTK01018931">
    <property type="protein sequence ID" value="KAG9461606.1"/>
    <property type="molecule type" value="Genomic_DNA"/>
</dbReference>
<sequence>MHCGPLSDPDEQNLRTLEKHMVVACRRVLAVQKLQPWPQVSLSTGSSEKSLVKPEPVLNESYDELDRKILQLCGMRSSMSPIPLHSQLPLSGIELHDYGED</sequence>
<reference evidence="1" key="1">
    <citation type="thesis" date="2020" institute="ProQuest LLC" country="789 East Eisenhower Parkway, Ann Arbor, MI, USA">
        <title>Comparative Genomics and Chromosome Evolution.</title>
        <authorList>
            <person name="Mudd A.B."/>
        </authorList>
    </citation>
    <scope>NUCLEOTIDE SEQUENCE</scope>
    <source>
        <strain evidence="1">HN-11 Male</strain>
        <tissue evidence="1">Kidney and liver</tissue>
    </source>
</reference>
<keyword evidence="2" id="KW-1185">Reference proteome</keyword>